<name>A0A1G6QB29_9MICO</name>
<feature type="compositionally biased region" description="Polar residues" evidence="5">
    <location>
        <begin position="440"/>
        <end position="450"/>
    </location>
</feature>
<feature type="transmembrane region" description="Helical" evidence="6">
    <location>
        <begin position="203"/>
        <end position="220"/>
    </location>
</feature>
<evidence type="ECO:0000256" key="5">
    <source>
        <dbReference type="SAM" id="MobiDB-lite"/>
    </source>
</evidence>
<keyword evidence="2 6" id="KW-0812">Transmembrane</keyword>
<feature type="transmembrane region" description="Helical" evidence="6">
    <location>
        <begin position="137"/>
        <end position="155"/>
    </location>
</feature>
<evidence type="ECO:0000256" key="2">
    <source>
        <dbReference type="ARBA" id="ARBA00022692"/>
    </source>
</evidence>
<keyword evidence="4 6" id="KW-0472">Membrane</keyword>
<comment type="subcellular location">
    <subcellularLocation>
        <location evidence="1">Membrane</location>
        <topology evidence="1">Multi-pass membrane protein</topology>
    </subcellularLocation>
</comment>
<evidence type="ECO:0000256" key="6">
    <source>
        <dbReference type="SAM" id="Phobius"/>
    </source>
</evidence>
<reference evidence="8 9" key="1">
    <citation type="submission" date="2016-09" db="EMBL/GenBank/DDBJ databases">
        <authorList>
            <person name="Capua I."/>
            <person name="De Benedictis P."/>
            <person name="Joannis T."/>
            <person name="Lombin L.H."/>
            <person name="Cattoli G."/>
        </authorList>
    </citation>
    <scope>NUCLEOTIDE SEQUENCE [LARGE SCALE GENOMIC DNA]</scope>
    <source>
        <strain evidence="8 9">ISLP-3</strain>
    </source>
</reference>
<organism evidence="8 9">
    <name type="scientific">Sanguibacter gelidistatuariae</name>
    <dbReference type="NCBI Taxonomy" id="1814289"/>
    <lineage>
        <taxon>Bacteria</taxon>
        <taxon>Bacillati</taxon>
        <taxon>Actinomycetota</taxon>
        <taxon>Actinomycetes</taxon>
        <taxon>Micrococcales</taxon>
        <taxon>Sanguibacteraceae</taxon>
        <taxon>Sanguibacter</taxon>
    </lineage>
</organism>
<evidence type="ECO:0000256" key="1">
    <source>
        <dbReference type="ARBA" id="ARBA00004141"/>
    </source>
</evidence>
<keyword evidence="8" id="KW-0436">Ligase</keyword>
<feature type="transmembrane region" description="Helical" evidence="6">
    <location>
        <begin position="79"/>
        <end position="98"/>
    </location>
</feature>
<dbReference type="GO" id="GO:0016874">
    <property type="term" value="F:ligase activity"/>
    <property type="evidence" value="ECO:0007669"/>
    <property type="project" value="UniProtKB-KW"/>
</dbReference>
<protein>
    <submittedName>
        <fullName evidence="8">O-antigen ligase</fullName>
    </submittedName>
</protein>
<dbReference type="InterPro" id="IPR007016">
    <property type="entry name" value="O-antigen_ligase-rel_domated"/>
</dbReference>
<evidence type="ECO:0000256" key="4">
    <source>
        <dbReference type="ARBA" id="ARBA00023136"/>
    </source>
</evidence>
<dbReference type="GO" id="GO:0016020">
    <property type="term" value="C:membrane"/>
    <property type="evidence" value="ECO:0007669"/>
    <property type="project" value="UniProtKB-SubCell"/>
</dbReference>
<dbReference type="AlphaFoldDB" id="A0A1G6QB29"/>
<evidence type="ECO:0000256" key="3">
    <source>
        <dbReference type="ARBA" id="ARBA00022989"/>
    </source>
</evidence>
<feature type="transmembrane region" description="Helical" evidence="6">
    <location>
        <begin position="276"/>
        <end position="292"/>
    </location>
</feature>
<dbReference type="RefSeq" id="WP_093183629.1">
    <property type="nucleotide sequence ID" value="NZ_FMYH01000004.1"/>
</dbReference>
<dbReference type="Pfam" id="PF04932">
    <property type="entry name" value="Wzy_C"/>
    <property type="match status" value="1"/>
</dbReference>
<feature type="region of interest" description="Disordered" evidence="5">
    <location>
        <begin position="431"/>
        <end position="450"/>
    </location>
</feature>
<dbReference type="EMBL" id="FMYH01000004">
    <property type="protein sequence ID" value="SDC89518.1"/>
    <property type="molecule type" value="Genomic_DNA"/>
</dbReference>
<dbReference type="STRING" id="1814289.SAMN05216410_2491"/>
<proteinExistence type="predicted"/>
<feature type="transmembrane region" description="Helical" evidence="6">
    <location>
        <begin position="12"/>
        <end position="45"/>
    </location>
</feature>
<evidence type="ECO:0000313" key="8">
    <source>
        <dbReference type="EMBL" id="SDC89518.1"/>
    </source>
</evidence>
<gene>
    <name evidence="8" type="ORF">SAMN05216410_2491</name>
</gene>
<dbReference type="PANTHER" id="PTHR37422:SF13">
    <property type="entry name" value="LIPOPOLYSACCHARIDE BIOSYNTHESIS PROTEIN PA4999-RELATED"/>
    <property type="match status" value="1"/>
</dbReference>
<dbReference type="Proteomes" id="UP000199039">
    <property type="component" value="Unassembled WGS sequence"/>
</dbReference>
<feature type="domain" description="O-antigen ligase-related" evidence="7">
    <location>
        <begin position="236"/>
        <end position="360"/>
    </location>
</feature>
<accession>A0A1G6QB29</accession>
<dbReference type="OrthoDB" id="3837781at2"/>
<feature type="transmembrane region" description="Helical" evidence="6">
    <location>
        <begin position="110"/>
        <end position="131"/>
    </location>
</feature>
<sequence length="450" mass="47944">MSIAALRRNAPFVVSAVLAVAVVVSLLTISPSLALAGAAAVVVVALTLTEPATLPIVAFPAIIVIERVGGGGPDGQGGLNLSVSDLVLFAAFWVALLLRESPLSPTLRKLLLFSAFYQATTLFTVVANPYTANVVEWFHAWLLVAGALVVGWSIGRSGRSRLAFSLFLAACAVIAVSALLQAAQDHAATGMLNAVYLNWPMAMHKNLLGAVMAMAALIVYQRPAWLGWSMSWTLPAFGLFSSALIASQSRQAILGLAVGVFVVVLRREPGRRRSKVVLVVITAAIVTVWSSTSDQLAQDNDFNSANQRLTWYADSFRLWQEHQLFGAGLRWWTTGRTAYGFQPPNAELEVLTSAGAVGLVGFLVMFGGMLWVLWRMSPAFGTLAFAAVLMRFVQGQLDLFWVAAQVPMPFLVAGLCVGAMERAAATGPAPPPLSDALTLERTTPPGQVVV</sequence>
<evidence type="ECO:0000259" key="7">
    <source>
        <dbReference type="Pfam" id="PF04932"/>
    </source>
</evidence>
<feature type="transmembrane region" description="Helical" evidence="6">
    <location>
        <begin position="162"/>
        <end position="183"/>
    </location>
</feature>
<feature type="transmembrane region" description="Helical" evidence="6">
    <location>
        <begin position="252"/>
        <end position="269"/>
    </location>
</feature>
<dbReference type="InterPro" id="IPR051533">
    <property type="entry name" value="WaaL-like"/>
</dbReference>
<keyword evidence="3 6" id="KW-1133">Transmembrane helix</keyword>
<feature type="transmembrane region" description="Helical" evidence="6">
    <location>
        <begin position="350"/>
        <end position="372"/>
    </location>
</feature>
<evidence type="ECO:0000313" key="9">
    <source>
        <dbReference type="Proteomes" id="UP000199039"/>
    </source>
</evidence>
<dbReference type="PANTHER" id="PTHR37422">
    <property type="entry name" value="TEICHURONIC ACID BIOSYNTHESIS PROTEIN TUAE"/>
    <property type="match status" value="1"/>
</dbReference>
<feature type="transmembrane region" description="Helical" evidence="6">
    <location>
        <begin position="225"/>
        <end position="246"/>
    </location>
</feature>
<keyword evidence="9" id="KW-1185">Reference proteome</keyword>